<name>A0AAD3RK32_LATJO</name>
<gene>
    <name evidence="1" type="ORF">AKAME5_002468900</name>
</gene>
<proteinExistence type="predicted"/>
<dbReference type="Proteomes" id="UP001279410">
    <property type="component" value="Unassembled WGS sequence"/>
</dbReference>
<protein>
    <submittedName>
        <fullName evidence="1">Centriolin isoform X1</fullName>
    </submittedName>
</protein>
<dbReference type="AlphaFoldDB" id="A0AAD3RK32"/>
<reference evidence="1" key="1">
    <citation type="submission" date="2022-08" db="EMBL/GenBank/DDBJ databases">
        <title>Genome sequencing of akame (Lates japonicus).</title>
        <authorList>
            <person name="Hashiguchi Y."/>
            <person name="Takahashi H."/>
        </authorList>
    </citation>
    <scope>NUCLEOTIDE SEQUENCE</scope>
    <source>
        <strain evidence="1">Kochi</strain>
    </source>
</reference>
<evidence type="ECO:0000313" key="1">
    <source>
        <dbReference type="EMBL" id="GLD73364.1"/>
    </source>
</evidence>
<accession>A0AAD3RK32</accession>
<organism evidence="1 2">
    <name type="scientific">Lates japonicus</name>
    <name type="common">Japanese lates</name>
    <dbReference type="NCBI Taxonomy" id="270547"/>
    <lineage>
        <taxon>Eukaryota</taxon>
        <taxon>Metazoa</taxon>
        <taxon>Chordata</taxon>
        <taxon>Craniata</taxon>
        <taxon>Vertebrata</taxon>
        <taxon>Euteleostomi</taxon>
        <taxon>Actinopterygii</taxon>
        <taxon>Neopterygii</taxon>
        <taxon>Teleostei</taxon>
        <taxon>Neoteleostei</taxon>
        <taxon>Acanthomorphata</taxon>
        <taxon>Carangaria</taxon>
        <taxon>Carangaria incertae sedis</taxon>
        <taxon>Centropomidae</taxon>
        <taxon>Lates</taxon>
    </lineage>
</organism>
<feature type="non-terminal residue" evidence="1">
    <location>
        <position position="78"/>
    </location>
</feature>
<keyword evidence="2" id="KW-1185">Reference proteome</keyword>
<sequence>EDQSYLSTAGLRSAFSAEEERWKAELQRETLRQQEDRMKARLRCSLWKQQENLRRLETEESSEGLRLRLQQLDSLLTH</sequence>
<comment type="caution">
    <text evidence="1">The sequence shown here is derived from an EMBL/GenBank/DDBJ whole genome shotgun (WGS) entry which is preliminary data.</text>
</comment>
<evidence type="ECO:0000313" key="2">
    <source>
        <dbReference type="Proteomes" id="UP001279410"/>
    </source>
</evidence>
<dbReference type="EMBL" id="BRZM01001537">
    <property type="protein sequence ID" value="GLD73364.1"/>
    <property type="molecule type" value="Genomic_DNA"/>
</dbReference>